<keyword evidence="7" id="KW-1185">Reference proteome</keyword>
<dbReference type="EMBL" id="BAAAQD010000003">
    <property type="protein sequence ID" value="GAA1506036.1"/>
    <property type="molecule type" value="Genomic_DNA"/>
</dbReference>
<gene>
    <name evidence="6" type="primary">eis2</name>
    <name evidence="6" type="ORF">GCM10009827_019650</name>
</gene>
<dbReference type="Gene3D" id="3.30.1050.10">
    <property type="entry name" value="SCP2 sterol-binding domain"/>
    <property type="match status" value="1"/>
</dbReference>
<evidence type="ECO:0000313" key="7">
    <source>
        <dbReference type="Proteomes" id="UP001501470"/>
    </source>
</evidence>
<dbReference type="InterPro" id="IPR022902">
    <property type="entry name" value="NAcTrfase_Eis"/>
</dbReference>
<feature type="active site" description="Proton donor" evidence="4">
    <location>
        <position position="119"/>
    </location>
</feature>
<dbReference type="Pfam" id="PF13530">
    <property type="entry name" value="SCP2_2"/>
    <property type="match status" value="1"/>
</dbReference>
<dbReference type="InterPro" id="IPR036527">
    <property type="entry name" value="SCP2_sterol-bd_dom_sf"/>
</dbReference>
<dbReference type="HAMAP" id="MF_01812">
    <property type="entry name" value="Eis"/>
    <property type="match status" value="1"/>
</dbReference>
<comment type="similarity">
    <text evidence="1 4">Belongs to the acetyltransferase Eis family.</text>
</comment>
<dbReference type="InterPro" id="IPR051554">
    <property type="entry name" value="Acetyltransferase_Eis"/>
</dbReference>
<dbReference type="SUPFAM" id="SSF55729">
    <property type="entry name" value="Acyl-CoA N-acyltransferases (Nat)"/>
    <property type="match status" value="1"/>
</dbReference>
<sequence>MTGYTLRAATPADLPAMREVIRSNFNGLGAPDPGSKLHLVLDLARYLLTESDGRIVGTAGALTRDLAVPGAVIPAAHVTAVTVSPVHTRQGLLRRMMTEQLTTVPEAVAVLWASEGRIYQRFGYGLASQNVTIRADRREVAIRGTIGTGAGHLRGAAPTEVLKELSEVYARSLAGRPGLSSRSDAWWTFLTTDLESERDGHTATRAVLFENADGVVDGYTRYRVRSQWDDNGPKGEVNVVELVAATPHAYAALWRFLLGVDLTRTVVMGLSSVDEPIFHMVDEPRRLAGKVGDGLWLRIVDLPRALTSRKYAAPVDVVIEVTDALLPANAGRWRLRAGAGGALVNCSPTDAPADLTCDILELGAAYLGGTTLGTLAATGRVQEHRPGAVAAASTAFGWHVAPVSIEIF</sequence>
<feature type="binding site" evidence="4">
    <location>
        <begin position="89"/>
        <end position="94"/>
    </location>
    <ligand>
        <name>acetyl-CoA</name>
        <dbReference type="ChEBI" id="CHEBI:57288"/>
    </ligand>
</feature>
<dbReference type="NCBIfam" id="NF002367">
    <property type="entry name" value="PRK01346.1-4"/>
    <property type="match status" value="1"/>
</dbReference>
<dbReference type="InterPro" id="IPR025559">
    <property type="entry name" value="Eis_dom"/>
</dbReference>
<dbReference type="PANTHER" id="PTHR37817:SF1">
    <property type="entry name" value="N-ACETYLTRANSFERASE EIS"/>
    <property type="match status" value="1"/>
</dbReference>
<dbReference type="Gene3D" id="3.40.630.30">
    <property type="match status" value="2"/>
</dbReference>
<feature type="binding site" evidence="4">
    <location>
        <begin position="114"/>
        <end position="115"/>
    </location>
    <ligand>
        <name>acetyl-CoA</name>
        <dbReference type="ChEBI" id="CHEBI:57288"/>
    </ligand>
</feature>
<accession>A0ABP4KLV1</accession>
<evidence type="ECO:0000313" key="6">
    <source>
        <dbReference type="EMBL" id="GAA1506036.1"/>
    </source>
</evidence>
<dbReference type="Proteomes" id="UP001501470">
    <property type="component" value="Unassembled WGS sequence"/>
</dbReference>
<comment type="subunit">
    <text evidence="4">Homohexamer; trimer of dimers.</text>
</comment>
<protein>
    <submittedName>
        <fullName evidence="6">Amikacin resistance N-acetyltransferase Eis2</fullName>
    </submittedName>
</protein>
<dbReference type="InterPro" id="IPR016181">
    <property type="entry name" value="Acyl_CoA_acyltransferase"/>
</dbReference>
<evidence type="ECO:0000259" key="5">
    <source>
        <dbReference type="PROSITE" id="PS51186"/>
    </source>
</evidence>
<dbReference type="InterPro" id="IPR000182">
    <property type="entry name" value="GNAT_dom"/>
</dbReference>
<evidence type="ECO:0000256" key="3">
    <source>
        <dbReference type="ARBA" id="ARBA00023315"/>
    </source>
</evidence>
<feature type="domain" description="N-acetyltransferase" evidence="5">
    <location>
        <begin position="4"/>
        <end position="147"/>
    </location>
</feature>
<keyword evidence="3 4" id="KW-0012">Acyltransferase</keyword>
<reference evidence="7" key="1">
    <citation type="journal article" date="2019" name="Int. J. Syst. Evol. Microbiol.">
        <title>The Global Catalogue of Microorganisms (GCM) 10K type strain sequencing project: providing services to taxonomists for standard genome sequencing and annotation.</title>
        <authorList>
            <consortium name="The Broad Institute Genomics Platform"/>
            <consortium name="The Broad Institute Genome Sequencing Center for Infectious Disease"/>
            <person name="Wu L."/>
            <person name="Ma J."/>
        </authorList>
    </citation>
    <scope>NUCLEOTIDE SEQUENCE [LARGE SCALE GENOMIC DNA]</scope>
    <source>
        <strain evidence="7">JCM 15933</strain>
    </source>
</reference>
<feature type="active site" description="Proton acceptor; via carboxylate" evidence="4">
    <location>
        <position position="408"/>
    </location>
</feature>
<dbReference type="RefSeq" id="WP_344501486.1">
    <property type="nucleotide sequence ID" value="NZ_BAAAQD010000003.1"/>
</dbReference>
<keyword evidence="2 4" id="KW-0808">Transferase</keyword>
<name>A0ABP4KLV1_9ACTN</name>
<dbReference type="PROSITE" id="PS51186">
    <property type="entry name" value="GNAT"/>
    <property type="match status" value="1"/>
</dbReference>
<evidence type="ECO:0000256" key="2">
    <source>
        <dbReference type="ARBA" id="ARBA00022679"/>
    </source>
</evidence>
<dbReference type="Pfam" id="PF17668">
    <property type="entry name" value="Acetyltransf_17"/>
    <property type="match status" value="1"/>
</dbReference>
<dbReference type="PANTHER" id="PTHR37817">
    <property type="entry name" value="N-ACETYLTRANSFERASE EIS"/>
    <property type="match status" value="1"/>
</dbReference>
<dbReference type="InterPro" id="IPR041380">
    <property type="entry name" value="Acetyltransf_17"/>
</dbReference>
<feature type="binding site" evidence="4">
    <location>
        <begin position="81"/>
        <end position="83"/>
    </location>
    <ligand>
        <name>acetyl-CoA</name>
        <dbReference type="ChEBI" id="CHEBI:57288"/>
    </ligand>
</feature>
<proteinExistence type="inferred from homology"/>
<evidence type="ECO:0000256" key="4">
    <source>
        <dbReference type="HAMAP-Rule" id="MF_01812"/>
    </source>
</evidence>
<dbReference type="SUPFAM" id="SSF55718">
    <property type="entry name" value="SCP-like"/>
    <property type="match status" value="1"/>
</dbReference>
<evidence type="ECO:0000256" key="1">
    <source>
        <dbReference type="ARBA" id="ARBA00009213"/>
    </source>
</evidence>
<comment type="caution">
    <text evidence="6">The sequence shown here is derived from an EMBL/GenBank/DDBJ whole genome shotgun (WGS) entry which is preliminary data.</text>
</comment>
<dbReference type="Pfam" id="PF13527">
    <property type="entry name" value="Acetyltransf_9"/>
    <property type="match status" value="1"/>
</dbReference>
<organism evidence="6 7">
    <name type="scientific">Dactylosporangium maewongense</name>
    <dbReference type="NCBI Taxonomy" id="634393"/>
    <lineage>
        <taxon>Bacteria</taxon>
        <taxon>Bacillati</taxon>
        <taxon>Actinomycetota</taxon>
        <taxon>Actinomycetes</taxon>
        <taxon>Micromonosporales</taxon>
        <taxon>Micromonosporaceae</taxon>
        <taxon>Dactylosporangium</taxon>
    </lineage>
</organism>